<accession>A0ABP8VAJ7</accession>
<protein>
    <submittedName>
        <fullName evidence="2">Uncharacterized protein</fullName>
    </submittedName>
</protein>
<evidence type="ECO:0000313" key="2">
    <source>
        <dbReference type="EMBL" id="GAA4657441.1"/>
    </source>
</evidence>
<reference evidence="3" key="1">
    <citation type="journal article" date="2019" name="Int. J. Syst. Evol. Microbiol.">
        <title>The Global Catalogue of Microorganisms (GCM) 10K type strain sequencing project: providing services to taxonomists for standard genome sequencing and annotation.</title>
        <authorList>
            <consortium name="The Broad Institute Genomics Platform"/>
            <consortium name="The Broad Institute Genome Sequencing Center for Infectious Disease"/>
            <person name="Wu L."/>
            <person name="Ma J."/>
        </authorList>
    </citation>
    <scope>NUCLEOTIDE SEQUENCE [LARGE SCALE GENOMIC DNA]</scope>
    <source>
        <strain evidence="3">JCM 18126</strain>
    </source>
</reference>
<name>A0ABP8VAJ7_9ACTN</name>
<dbReference type="Proteomes" id="UP001501195">
    <property type="component" value="Unassembled WGS sequence"/>
</dbReference>
<sequence length="88" mass="9339">MSSLGPGWHAFSPDDPDCPPELRELYQADQRPVLGTVTVTVRDLARGGSSIRAGGPGATTLQLIDAAIAELQENRRHFMEDGPITPGG</sequence>
<evidence type="ECO:0000256" key="1">
    <source>
        <dbReference type="SAM" id="MobiDB-lite"/>
    </source>
</evidence>
<gene>
    <name evidence="2" type="ORF">GCM10023225_31930</name>
</gene>
<keyword evidence="3" id="KW-1185">Reference proteome</keyword>
<comment type="caution">
    <text evidence="2">The sequence shown here is derived from an EMBL/GenBank/DDBJ whole genome shotgun (WGS) entry which is preliminary data.</text>
</comment>
<dbReference type="RefSeq" id="WP_345713748.1">
    <property type="nucleotide sequence ID" value="NZ_BAABIL010000604.1"/>
</dbReference>
<feature type="region of interest" description="Disordered" evidence="1">
    <location>
        <begin position="1"/>
        <end position="29"/>
    </location>
</feature>
<proteinExistence type="predicted"/>
<dbReference type="EMBL" id="BAABIL010000604">
    <property type="protein sequence ID" value="GAA4657441.1"/>
    <property type="molecule type" value="Genomic_DNA"/>
</dbReference>
<organism evidence="2 3">
    <name type="scientific">Kineococcus glutinatus</name>
    <dbReference type="NCBI Taxonomy" id="1070872"/>
    <lineage>
        <taxon>Bacteria</taxon>
        <taxon>Bacillati</taxon>
        <taxon>Actinomycetota</taxon>
        <taxon>Actinomycetes</taxon>
        <taxon>Kineosporiales</taxon>
        <taxon>Kineosporiaceae</taxon>
        <taxon>Kineococcus</taxon>
    </lineage>
</organism>
<evidence type="ECO:0000313" key="3">
    <source>
        <dbReference type="Proteomes" id="UP001501195"/>
    </source>
</evidence>